<reference evidence="2" key="1">
    <citation type="submission" date="2017-06" db="EMBL/GenBank/DDBJ databases">
        <title>Complete Genome Sequence of Mycobacterium shigaense.</title>
        <authorList>
            <person name="Fukano H."/>
            <person name="Yoshida M."/>
            <person name="Kazumi Y."/>
            <person name="Ogura Y."/>
            <person name="Mitarai S."/>
            <person name="Hayashi T."/>
            <person name="Hoshino Y."/>
        </authorList>
    </citation>
    <scope>NUCLEOTIDE SEQUENCE [LARGE SCALE GENOMIC DNA]</scope>
    <source>
        <strain evidence="2">UN-152</strain>
    </source>
</reference>
<keyword evidence="2" id="KW-1185">Reference proteome</keyword>
<gene>
    <name evidence="1" type="ORF">MSG_03936</name>
</gene>
<evidence type="ECO:0000313" key="2">
    <source>
        <dbReference type="Proteomes" id="UP000217736"/>
    </source>
</evidence>
<sequence>MNAVSGMPTRYLYDSADSLLRFAVRADATITGVCGLAVALVGDSLASLTGLSPAVEYGLAGFFLVYGLVVYGFGAVPDLRRVGIVVVAANIAFTLAAVVVAEAAQLTASGVAASLVSALYTAVFATLQYLGLRRLETA</sequence>
<protein>
    <submittedName>
        <fullName evidence="1">Uncharacterized protein</fullName>
    </submittedName>
</protein>
<name>A0A1Z4EMA3_9MYCO</name>
<dbReference type="EMBL" id="AP018164">
    <property type="protein sequence ID" value="BAX94061.1"/>
    <property type="molecule type" value="Genomic_DNA"/>
</dbReference>
<proteinExistence type="predicted"/>
<evidence type="ECO:0000313" key="1">
    <source>
        <dbReference type="EMBL" id="BAX94061.1"/>
    </source>
</evidence>
<organism evidence="1 2">
    <name type="scientific">Mycobacterium shigaense</name>
    <dbReference type="NCBI Taxonomy" id="722731"/>
    <lineage>
        <taxon>Bacteria</taxon>
        <taxon>Bacillati</taxon>
        <taxon>Actinomycetota</taxon>
        <taxon>Actinomycetes</taxon>
        <taxon>Mycobacteriales</taxon>
        <taxon>Mycobacteriaceae</taxon>
        <taxon>Mycobacterium</taxon>
        <taxon>Mycobacterium simiae complex</taxon>
    </lineage>
</organism>
<dbReference type="KEGG" id="mshg:MSG_03936"/>
<dbReference type="RefSeq" id="WP_096442192.1">
    <property type="nucleotide sequence ID" value="NZ_AP018164.1"/>
</dbReference>
<dbReference type="Proteomes" id="UP000217736">
    <property type="component" value="Chromosome"/>
</dbReference>
<dbReference type="AlphaFoldDB" id="A0A1Z4EMA3"/>
<dbReference type="OrthoDB" id="4566092at2"/>
<accession>A0A1Z4EMA3</accession>